<organism evidence="2 3">
    <name type="scientific">Candidatus Taylorbacteria bacterium CG11_big_fil_rev_8_21_14_0_20_46_11</name>
    <dbReference type="NCBI Taxonomy" id="1975025"/>
    <lineage>
        <taxon>Bacteria</taxon>
        <taxon>Candidatus Tayloriibacteriota</taxon>
    </lineage>
</organism>
<dbReference type="AlphaFoldDB" id="A0A2H0KD08"/>
<evidence type="ECO:0000313" key="2">
    <source>
        <dbReference type="EMBL" id="PIQ69131.1"/>
    </source>
</evidence>
<dbReference type="InterPro" id="IPR031807">
    <property type="entry name" value="HicB-like"/>
</dbReference>
<feature type="domain" description="HicB-like antitoxin of toxin-antitoxin system" evidence="1">
    <location>
        <begin position="8"/>
        <end position="64"/>
    </location>
</feature>
<accession>A0A2H0KD08</accession>
<dbReference type="Proteomes" id="UP000229342">
    <property type="component" value="Unassembled WGS sequence"/>
</dbReference>
<reference evidence="2 3" key="1">
    <citation type="submission" date="2017-09" db="EMBL/GenBank/DDBJ databases">
        <title>Depth-based differentiation of microbial function through sediment-hosted aquifers and enrichment of novel symbionts in the deep terrestrial subsurface.</title>
        <authorList>
            <person name="Probst A.J."/>
            <person name="Ladd B."/>
            <person name="Jarett J.K."/>
            <person name="Geller-Mcgrath D.E."/>
            <person name="Sieber C.M."/>
            <person name="Emerson J.B."/>
            <person name="Anantharaman K."/>
            <person name="Thomas B.C."/>
            <person name="Malmstrom R."/>
            <person name="Stieglmeier M."/>
            <person name="Klingl A."/>
            <person name="Woyke T."/>
            <person name="Ryan C.M."/>
            <person name="Banfield J.F."/>
        </authorList>
    </citation>
    <scope>NUCLEOTIDE SEQUENCE [LARGE SCALE GENOMIC DNA]</scope>
    <source>
        <strain evidence="2">CG11_big_fil_rev_8_21_14_0_20_46_11</strain>
    </source>
</reference>
<gene>
    <name evidence="2" type="ORF">COV91_00525</name>
</gene>
<dbReference type="EMBL" id="PCVG01000011">
    <property type="protein sequence ID" value="PIQ69131.1"/>
    <property type="molecule type" value="Genomic_DNA"/>
</dbReference>
<dbReference type="Pfam" id="PF15919">
    <property type="entry name" value="HicB_lk_antitox"/>
    <property type="match status" value="1"/>
</dbReference>
<dbReference type="PANTHER" id="PTHR34504:SF4">
    <property type="entry name" value="ANTITOXIN HICB"/>
    <property type="match status" value="1"/>
</dbReference>
<dbReference type="InterPro" id="IPR051404">
    <property type="entry name" value="TA_system_antitoxin"/>
</dbReference>
<dbReference type="Gene3D" id="3.30.160.250">
    <property type="match status" value="1"/>
</dbReference>
<evidence type="ECO:0000259" key="1">
    <source>
        <dbReference type="Pfam" id="PF15919"/>
    </source>
</evidence>
<dbReference type="InterPro" id="IPR035069">
    <property type="entry name" value="TTHA1013/TTHA0281-like"/>
</dbReference>
<dbReference type="PANTHER" id="PTHR34504">
    <property type="entry name" value="ANTITOXIN HICB"/>
    <property type="match status" value="1"/>
</dbReference>
<name>A0A2H0KD08_9BACT</name>
<proteinExistence type="predicted"/>
<dbReference type="SUPFAM" id="SSF143100">
    <property type="entry name" value="TTHA1013/TTHA0281-like"/>
    <property type="match status" value="1"/>
</dbReference>
<evidence type="ECO:0000313" key="3">
    <source>
        <dbReference type="Proteomes" id="UP000229342"/>
    </source>
</evidence>
<protein>
    <recommendedName>
        <fullName evidence="1">HicB-like antitoxin of toxin-antitoxin system domain-containing protein</fullName>
    </recommendedName>
</protein>
<comment type="caution">
    <text evidence="2">The sequence shown here is derived from an EMBL/GenBank/DDBJ whole genome shotgun (WGS) entry which is preliminary data.</text>
</comment>
<sequence length="86" mass="9730">MKDTIYTFRIMVEKDGKGYHGFVPTLKGVHTCGKTIEETKRNLDEAIQCHVEGLLKDGEVVPRDEESFEFVRSFVASKSSLRSVHA</sequence>